<dbReference type="EMBL" id="JAGMUX010000016">
    <property type="protein sequence ID" value="KAH7237069.1"/>
    <property type="molecule type" value="Genomic_DNA"/>
</dbReference>
<dbReference type="GeneID" id="70226046"/>
<evidence type="ECO:0000313" key="3">
    <source>
        <dbReference type="Proteomes" id="UP000720189"/>
    </source>
</evidence>
<dbReference type="RefSeq" id="XP_046045199.1">
    <property type="nucleotide sequence ID" value="XM_046196092.1"/>
</dbReference>
<proteinExistence type="predicted"/>
<feature type="signal peptide" evidence="1">
    <location>
        <begin position="1"/>
        <end position="17"/>
    </location>
</feature>
<accession>A0A9P9GFK2</accession>
<dbReference type="OrthoDB" id="4976438at2759"/>
<evidence type="ECO:0000313" key="2">
    <source>
        <dbReference type="EMBL" id="KAH7237069.1"/>
    </source>
</evidence>
<evidence type="ECO:0000256" key="1">
    <source>
        <dbReference type="SAM" id="SignalP"/>
    </source>
</evidence>
<name>A0A9P9GFK2_FUSRE</name>
<keyword evidence="3" id="KW-1185">Reference proteome</keyword>
<protein>
    <submittedName>
        <fullName evidence="2">Uncharacterized protein</fullName>
    </submittedName>
</protein>
<feature type="chain" id="PRO_5040482600" evidence="1">
    <location>
        <begin position="18"/>
        <end position="390"/>
    </location>
</feature>
<dbReference type="AlphaFoldDB" id="A0A9P9GFK2"/>
<organism evidence="2 3">
    <name type="scientific">Fusarium redolens</name>
    <dbReference type="NCBI Taxonomy" id="48865"/>
    <lineage>
        <taxon>Eukaryota</taxon>
        <taxon>Fungi</taxon>
        <taxon>Dikarya</taxon>
        <taxon>Ascomycota</taxon>
        <taxon>Pezizomycotina</taxon>
        <taxon>Sordariomycetes</taxon>
        <taxon>Hypocreomycetidae</taxon>
        <taxon>Hypocreales</taxon>
        <taxon>Nectriaceae</taxon>
        <taxon>Fusarium</taxon>
        <taxon>Fusarium redolens species complex</taxon>
    </lineage>
</organism>
<keyword evidence="1" id="KW-0732">Signal</keyword>
<gene>
    <name evidence="2" type="ORF">BKA55DRAFT_597554</name>
</gene>
<sequence>MAVTFTAGMLLFSAGKAIVSSGISWAISETGSWAAGRFLDHITSDPNAEMQLIQSTLDDLTDTLSNGIIQIRLNTLNQPRAQIQAHYKTVADIIDTACDVADRNLTEAEHERQMSRLQRRLDDRLQACANNIPGWLTQIHNFLNANGERAFMRQLSQQAWNESPDVVAYYSRTKTVVFDYWITVSKGIDLLQLAYRTGGVKFDEGQRAIDRHIRQLLDQEASLAETILLDPSRPHPFFWETNQDTYAAAEDVGATQTRISVNTRDPVEWRMDPWPPVNVETFDPLRGYPVAISQVGQRGIVCPGGRHGLALEPFARPTCTWSIKPRQPGNERFPFQFISELARKANNNYYMITHPSAGVPGRIMSLLTQVHREDGSHFFYVKPQGLAATS</sequence>
<dbReference type="Proteomes" id="UP000720189">
    <property type="component" value="Unassembled WGS sequence"/>
</dbReference>
<comment type="caution">
    <text evidence="2">The sequence shown here is derived from an EMBL/GenBank/DDBJ whole genome shotgun (WGS) entry which is preliminary data.</text>
</comment>
<reference evidence="2" key="1">
    <citation type="journal article" date="2021" name="Nat. Commun.">
        <title>Genetic determinants of endophytism in the Arabidopsis root mycobiome.</title>
        <authorList>
            <person name="Mesny F."/>
            <person name="Miyauchi S."/>
            <person name="Thiergart T."/>
            <person name="Pickel B."/>
            <person name="Atanasova L."/>
            <person name="Karlsson M."/>
            <person name="Huettel B."/>
            <person name="Barry K.W."/>
            <person name="Haridas S."/>
            <person name="Chen C."/>
            <person name="Bauer D."/>
            <person name="Andreopoulos W."/>
            <person name="Pangilinan J."/>
            <person name="LaButti K."/>
            <person name="Riley R."/>
            <person name="Lipzen A."/>
            <person name="Clum A."/>
            <person name="Drula E."/>
            <person name="Henrissat B."/>
            <person name="Kohler A."/>
            <person name="Grigoriev I.V."/>
            <person name="Martin F.M."/>
            <person name="Hacquard S."/>
        </authorList>
    </citation>
    <scope>NUCLEOTIDE SEQUENCE</scope>
    <source>
        <strain evidence="2">MPI-CAGE-AT-0023</strain>
    </source>
</reference>